<dbReference type="SUPFAM" id="SSF88697">
    <property type="entry name" value="PUA domain-like"/>
    <property type="match status" value="1"/>
</dbReference>
<name>A0A075GHG4_9EURY</name>
<accession>A0A075GHG4</accession>
<dbReference type="PANTHER" id="PTHR14087">
    <property type="entry name" value="THYMOCYTE NUCLEAR PROTEIN 1"/>
    <property type="match status" value="1"/>
</dbReference>
<dbReference type="AlphaFoldDB" id="A0A075GHG4"/>
<dbReference type="InterPro" id="IPR002740">
    <property type="entry name" value="EVE_domain"/>
</dbReference>
<dbReference type="Gene3D" id="3.10.590.10">
    <property type="entry name" value="ph1033 like domains"/>
    <property type="match status" value="1"/>
</dbReference>
<sequence>MARWLLKTEPSSYSWEQMERDRTIRWTGIGNNWALKFLRECRPGDEAFFYHTGSDRCVRGVVTVTSAPYPHWQAECDCGVPHDDRLAVIDVAHAAALAQPVTLAQVKAQPEFAEFHLVKFGRLSVMPVSDEHWKRIIELGGGLA</sequence>
<protein>
    <recommendedName>
        <fullName evidence="1">EVE domain-containing protein</fullName>
    </recommendedName>
</protein>
<organism evidence="2">
    <name type="scientific">uncultured marine group II/III euryarchaeote KM3_164_G07</name>
    <dbReference type="NCBI Taxonomy" id="1457918"/>
    <lineage>
        <taxon>Archaea</taxon>
        <taxon>Methanobacteriati</taxon>
        <taxon>Methanobacteriota</taxon>
        <taxon>environmental samples</taxon>
    </lineage>
</organism>
<feature type="domain" description="EVE" evidence="1">
    <location>
        <begin position="3"/>
        <end position="139"/>
    </location>
</feature>
<evidence type="ECO:0000259" key="1">
    <source>
        <dbReference type="Pfam" id="PF01878"/>
    </source>
</evidence>
<reference evidence="2" key="1">
    <citation type="journal article" date="2014" name="Genome Biol. Evol.">
        <title>Pangenome evidence for extensive interdomain horizontal transfer affecting lineage core and shell genes in uncultured planktonic thaumarchaeota and euryarchaeota.</title>
        <authorList>
            <person name="Deschamps P."/>
            <person name="Zivanovic Y."/>
            <person name="Moreira D."/>
            <person name="Rodriguez-Valera F."/>
            <person name="Lopez-Garcia P."/>
        </authorList>
    </citation>
    <scope>NUCLEOTIDE SEQUENCE</scope>
</reference>
<dbReference type="PANTHER" id="PTHR14087:SF7">
    <property type="entry name" value="THYMOCYTE NUCLEAR PROTEIN 1"/>
    <property type="match status" value="1"/>
</dbReference>
<dbReference type="Pfam" id="PF01878">
    <property type="entry name" value="EVE"/>
    <property type="match status" value="1"/>
</dbReference>
<dbReference type="EMBL" id="KF900679">
    <property type="protein sequence ID" value="AIF03421.1"/>
    <property type="molecule type" value="Genomic_DNA"/>
</dbReference>
<proteinExistence type="predicted"/>
<evidence type="ECO:0000313" key="2">
    <source>
        <dbReference type="EMBL" id="AIF03421.1"/>
    </source>
</evidence>
<dbReference type="InterPro" id="IPR015947">
    <property type="entry name" value="PUA-like_sf"/>
</dbReference>
<dbReference type="InterPro" id="IPR052181">
    <property type="entry name" value="5hmC_binding"/>
</dbReference>